<proteinExistence type="predicted"/>
<evidence type="ECO:0000313" key="1">
    <source>
        <dbReference type="Proteomes" id="UP000515160"/>
    </source>
</evidence>
<protein>
    <submittedName>
        <fullName evidence="2">Uncharacterized protein LOC117572426</fullName>
    </submittedName>
</protein>
<name>A0A6P8XFE5_DROAB</name>
<keyword evidence="1" id="KW-1185">Reference proteome</keyword>
<evidence type="ECO:0000313" key="2">
    <source>
        <dbReference type="RefSeq" id="XP_034111143.1"/>
    </source>
</evidence>
<dbReference type="RefSeq" id="XP_034111143.1">
    <property type="nucleotide sequence ID" value="XM_034255252.2"/>
</dbReference>
<dbReference type="GeneID" id="117572426"/>
<gene>
    <name evidence="2" type="primary">LOC117572426</name>
</gene>
<dbReference type="OrthoDB" id="7934209at2759"/>
<reference evidence="2" key="1">
    <citation type="submission" date="2025-08" db="UniProtKB">
        <authorList>
            <consortium name="RefSeq"/>
        </authorList>
    </citation>
    <scope>IDENTIFICATION</scope>
    <source>
        <strain evidence="2">15112-1751.03</strain>
        <tissue evidence="2">Whole Adult</tissue>
    </source>
</reference>
<organism evidence="1 2">
    <name type="scientific">Drosophila albomicans</name>
    <name type="common">Fruit fly</name>
    <dbReference type="NCBI Taxonomy" id="7291"/>
    <lineage>
        <taxon>Eukaryota</taxon>
        <taxon>Metazoa</taxon>
        <taxon>Ecdysozoa</taxon>
        <taxon>Arthropoda</taxon>
        <taxon>Hexapoda</taxon>
        <taxon>Insecta</taxon>
        <taxon>Pterygota</taxon>
        <taxon>Neoptera</taxon>
        <taxon>Endopterygota</taxon>
        <taxon>Diptera</taxon>
        <taxon>Brachycera</taxon>
        <taxon>Muscomorpha</taxon>
        <taxon>Ephydroidea</taxon>
        <taxon>Drosophilidae</taxon>
        <taxon>Drosophila</taxon>
    </lineage>
</organism>
<accession>A0A6P8XFE5</accession>
<dbReference type="AlphaFoldDB" id="A0A6P8XFE5"/>
<dbReference type="Proteomes" id="UP000515160">
    <property type="component" value="Chromosome X"/>
</dbReference>
<sequence>MEAEAAANNLSAENKPIKLRTAVLSDVDDISDIDIEDAAEELHKTMTAKPVYNRRRSIFNTTLDLNEPRCLPASQALDQALASFKADVDKEKAAWETFNTNNIKNSGHSKGSPQSSSSCYKPSAEHEAYLRNAPNLHAFIRGHGSFMDDSIRFLMEFEEMQDVQESLKDSCTYHVHESQKHTISECLARKHDKNSY</sequence>